<reference evidence="2 3" key="1">
    <citation type="journal article" date="2013" name="ISME J.">
        <title>A metabolic model for members of the genus Tetrasphaera involved in enhanced biological phosphorus removal.</title>
        <authorList>
            <person name="Kristiansen R."/>
            <person name="Nguyen H.T.T."/>
            <person name="Saunders A.M."/>
            <person name="Nielsen J.L."/>
            <person name="Wimmer R."/>
            <person name="Le V.Q."/>
            <person name="McIlroy S.J."/>
            <person name="Petrovski S."/>
            <person name="Seviour R.J."/>
            <person name="Calteau A."/>
            <person name="Nielsen K.L."/>
            <person name="Nielsen P.H."/>
        </authorList>
    </citation>
    <scope>NUCLEOTIDE SEQUENCE [LARGE SCALE GENOMIC DNA]</scope>
    <source>
        <strain evidence="2 3">T1-X7</strain>
    </source>
</reference>
<dbReference type="EC" id="4.1.3.27" evidence="2"/>
<dbReference type="InterPro" id="IPR046550">
    <property type="entry name" value="DUF6704"/>
</dbReference>
<evidence type="ECO:0000313" key="2">
    <source>
        <dbReference type="EMBL" id="CCH77261.1"/>
    </source>
</evidence>
<dbReference type="AlphaFoldDB" id="A0A077LUN5"/>
<keyword evidence="3" id="KW-1185">Reference proteome</keyword>
<evidence type="ECO:0000256" key="1">
    <source>
        <dbReference type="SAM" id="Phobius"/>
    </source>
</evidence>
<keyword evidence="1" id="KW-1133">Transmembrane helix</keyword>
<comment type="caution">
    <text evidence="2">The sequence shown here is derived from an EMBL/GenBank/DDBJ whole genome shotgun (WGS) entry which is preliminary data.</text>
</comment>
<dbReference type="OrthoDB" id="3872677at2"/>
<protein>
    <submittedName>
        <fullName evidence="2">Anthranilate synthase component I</fullName>
        <ecNumber evidence="2">4.1.3.27</ecNumber>
    </submittedName>
</protein>
<dbReference type="RefSeq" id="WP_048554200.1">
    <property type="nucleotide sequence ID" value="NZ_HF570958.1"/>
</dbReference>
<dbReference type="NCBIfam" id="NF041681">
    <property type="entry name" value="HGxxPAAW"/>
    <property type="match status" value="1"/>
</dbReference>
<name>A0A077LUN5_9MICO</name>
<proteinExistence type="predicted"/>
<feature type="transmembrane region" description="Helical" evidence="1">
    <location>
        <begin position="37"/>
        <end position="57"/>
    </location>
</feature>
<dbReference type="Pfam" id="PF20447">
    <property type="entry name" value="DUF6704"/>
    <property type="match status" value="1"/>
</dbReference>
<dbReference type="STRING" id="1194083.BN12_1780008"/>
<accession>A0A077LUN5</accession>
<dbReference type="EMBL" id="CAJB01000088">
    <property type="protein sequence ID" value="CCH77261.1"/>
    <property type="molecule type" value="Genomic_DNA"/>
</dbReference>
<organism evidence="2 3">
    <name type="scientific">Nostocoides japonicum T1-X7</name>
    <dbReference type="NCBI Taxonomy" id="1194083"/>
    <lineage>
        <taxon>Bacteria</taxon>
        <taxon>Bacillati</taxon>
        <taxon>Actinomycetota</taxon>
        <taxon>Actinomycetes</taxon>
        <taxon>Micrococcales</taxon>
        <taxon>Intrasporangiaceae</taxon>
        <taxon>Nostocoides</taxon>
    </lineage>
</organism>
<keyword evidence="1" id="KW-0812">Transmembrane</keyword>
<gene>
    <name evidence="2" type="ORF">BN12_1780008</name>
</gene>
<keyword evidence="2" id="KW-0456">Lyase</keyword>
<sequence length="76" mass="8018">MSDEHEDHGHSVAAWVSVAIIMVGAVIMAFSVLFPTLWLFIVGAVIAIVGAISAKVLSMAGFGSRPPVKRDPLDTI</sequence>
<feature type="transmembrane region" description="Helical" evidence="1">
    <location>
        <begin position="12"/>
        <end position="31"/>
    </location>
</feature>
<dbReference type="Proteomes" id="UP000035721">
    <property type="component" value="Unassembled WGS sequence"/>
</dbReference>
<keyword evidence="1" id="KW-0472">Membrane</keyword>
<evidence type="ECO:0000313" key="3">
    <source>
        <dbReference type="Proteomes" id="UP000035721"/>
    </source>
</evidence>
<dbReference type="GO" id="GO:0004049">
    <property type="term" value="F:anthranilate synthase activity"/>
    <property type="evidence" value="ECO:0007669"/>
    <property type="project" value="UniProtKB-EC"/>
</dbReference>